<reference evidence="9 10" key="1">
    <citation type="submission" date="2020-08" db="EMBL/GenBank/DDBJ databases">
        <title>Genome public.</title>
        <authorList>
            <person name="Liu C."/>
            <person name="Sun Q."/>
        </authorList>
    </citation>
    <scope>NUCLEOTIDE SEQUENCE [LARGE SCALE GENOMIC DNA]</scope>
    <source>
        <strain evidence="9 10">New-7</strain>
    </source>
</reference>
<proteinExistence type="inferred from homology"/>
<evidence type="ECO:0000256" key="1">
    <source>
        <dbReference type="ARBA" id="ARBA00004926"/>
    </source>
</evidence>
<gene>
    <name evidence="7" type="primary">pgi</name>
    <name evidence="9" type="ORF">H8S08_05420</name>
</gene>
<evidence type="ECO:0000256" key="2">
    <source>
        <dbReference type="ARBA" id="ARBA00006604"/>
    </source>
</evidence>
<evidence type="ECO:0000313" key="10">
    <source>
        <dbReference type="Proteomes" id="UP000636891"/>
    </source>
</evidence>
<comment type="function">
    <text evidence="7">Catalyzes the reversible isomerization of glucose-6-phosphate to fructose-6-phosphate.</text>
</comment>
<dbReference type="HAMAP" id="MF_00473">
    <property type="entry name" value="G6P_isomerase"/>
    <property type="match status" value="1"/>
</dbReference>
<dbReference type="Gene3D" id="3.40.50.10490">
    <property type="entry name" value="Glucose-6-phosphate isomerase like protein, domain 1"/>
    <property type="match status" value="2"/>
</dbReference>
<dbReference type="EC" id="5.3.1.9" evidence="7"/>
<dbReference type="PROSITE" id="PS51463">
    <property type="entry name" value="P_GLUCOSE_ISOMERASE_3"/>
    <property type="match status" value="1"/>
</dbReference>
<dbReference type="PROSITE" id="PS00765">
    <property type="entry name" value="P_GLUCOSE_ISOMERASE_1"/>
    <property type="match status" value="1"/>
</dbReference>
<name>A0ABR7CLC8_9BACT</name>
<comment type="pathway">
    <text evidence="7">Carbohydrate biosynthesis; gluconeogenesis.</text>
</comment>
<accession>A0ABR7CLC8</accession>
<keyword evidence="10" id="KW-1185">Reference proteome</keyword>
<dbReference type="Proteomes" id="UP000636891">
    <property type="component" value="Unassembled WGS sequence"/>
</dbReference>
<keyword evidence="7" id="KW-0963">Cytoplasm</keyword>
<feature type="active site" evidence="7">
    <location>
        <position position="424"/>
    </location>
</feature>
<comment type="caution">
    <text evidence="9">The sequence shown here is derived from an EMBL/GenBank/DDBJ whole genome shotgun (WGS) entry which is preliminary data.</text>
</comment>
<dbReference type="SUPFAM" id="SSF53697">
    <property type="entry name" value="SIS domain"/>
    <property type="match status" value="1"/>
</dbReference>
<dbReference type="CDD" id="cd05015">
    <property type="entry name" value="SIS_PGI_1"/>
    <property type="match status" value="1"/>
</dbReference>
<dbReference type="CDD" id="cd05016">
    <property type="entry name" value="SIS_PGI_2"/>
    <property type="match status" value="1"/>
</dbReference>
<comment type="pathway">
    <text evidence="1 7 8">Carbohydrate degradation; glycolysis; D-glyceraldehyde 3-phosphate and glycerone phosphate from D-glucose: step 2/4.</text>
</comment>
<feature type="active site" description="Proton donor" evidence="7">
    <location>
        <position position="289"/>
    </location>
</feature>
<sequence>MSIIKVSIDKIYGILEPVDLELIKERVEVSNRMLSDGSGDGNDFLGWVDLPEQITPAQLDAVNDCAKSLASLAEVIVVIGIGGSYLGAKAVLEAMSDPFQLLHKKQDKPIVLFAGQNLSEDYLYELLAATKPYKLAAIVISKSGTTTEPAVAFRIVKEEIETRYGKAEAAKRIVAVTDAKRGALRTLATQEGYATFVIPDDIGGRYSVLTPVGLLPLAVAGINIGELVRGAQDMAKMTAADVPFDENPAVQYAAARNALYKKGYKIEILASYDPRLQYVSEWWKQLYGESEGKEGKGIFPASVTLTADLHSMGQYIQQGERTLIETVISVEKPRHSLKIDSDPDNLDGLNYLAGKRIGEVNLMAEMGTMLAHVDGGVPNIRIEIPELNEYYLGALLYFFEKSCGISGYTLGVNPFDQPGVEAYKKNMFALLGKPGYEDEGKLLRARL</sequence>
<dbReference type="InterPro" id="IPR018189">
    <property type="entry name" value="Phosphoglucose_isomerase_CS"/>
</dbReference>
<dbReference type="PRINTS" id="PR00662">
    <property type="entry name" value="G6PISOMERASE"/>
</dbReference>
<dbReference type="InterPro" id="IPR035482">
    <property type="entry name" value="SIS_PGI_2"/>
</dbReference>
<comment type="catalytic activity">
    <reaction evidence="6 7 8">
        <text>alpha-D-glucose 6-phosphate = beta-D-fructose 6-phosphate</text>
        <dbReference type="Rhea" id="RHEA:11816"/>
        <dbReference type="ChEBI" id="CHEBI:57634"/>
        <dbReference type="ChEBI" id="CHEBI:58225"/>
        <dbReference type="EC" id="5.3.1.9"/>
    </reaction>
</comment>
<dbReference type="NCBIfam" id="NF010697">
    <property type="entry name" value="PRK14097.1"/>
    <property type="match status" value="1"/>
</dbReference>
<evidence type="ECO:0000256" key="4">
    <source>
        <dbReference type="ARBA" id="ARBA00023152"/>
    </source>
</evidence>
<dbReference type="RefSeq" id="WP_101573560.1">
    <property type="nucleotide sequence ID" value="NZ_JACOOK010000002.1"/>
</dbReference>
<comment type="similarity">
    <text evidence="2 7 8">Belongs to the GPI family.</text>
</comment>
<comment type="caution">
    <text evidence="7">Lacks conserved residue(s) required for the propagation of feature annotation.</text>
</comment>
<evidence type="ECO:0000313" key="9">
    <source>
        <dbReference type="EMBL" id="MBC5616461.1"/>
    </source>
</evidence>
<keyword evidence="5 7" id="KW-0413">Isomerase</keyword>
<keyword evidence="3 7" id="KW-0312">Gluconeogenesis</keyword>
<organism evidence="9 10">
    <name type="scientific">Alistipes hominis</name>
    <dbReference type="NCBI Taxonomy" id="2763015"/>
    <lineage>
        <taxon>Bacteria</taxon>
        <taxon>Pseudomonadati</taxon>
        <taxon>Bacteroidota</taxon>
        <taxon>Bacteroidia</taxon>
        <taxon>Bacteroidales</taxon>
        <taxon>Rikenellaceae</taxon>
        <taxon>Alistipes</taxon>
    </lineage>
</organism>
<dbReference type="PANTHER" id="PTHR11469">
    <property type="entry name" value="GLUCOSE-6-PHOSPHATE ISOMERASE"/>
    <property type="match status" value="1"/>
</dbReference>
<evidence type="ECO:0000256" key="8">
    <source>
        <dbReference type="RuleBase" id="RU000612"/>
    </source>
</evidence>
<dbReference type="EMBL" id="JACOOK010000002">
    <property type="protein sequence ID" value="MBC5616461.1"/>
    <property type="molecule type" value="Genomic_DNA"/>
</dbReference>
<dbReference type="InterPro" id="IPR001672">
    <property type="entry name" value="G6P_Isomerase"/>
</dbReference>
<protein>
    <recommendedName>
        <fullName evidence="7">Glucose-6-phosphate isomerase</fullName>
        <shortName evidence="7">GPI</shortName>
        <ecNumber evidence="7">5.3.1.9</ecNumber>
    </recommendedName>
    <alternativeName>
        <fullName evidence="7">Phosphoglucose isomerase</fullName>
        <shortName evidence="7">PGI</shortName>
    </alternativeName>
    <alternativeName>
        <fullName evidence="7">Phosphohexose isomerase</fullName>
        <shortName evidence="7">PHI</shortName>
    </alternativeName>
</protein>
<evidence type="ECO:0000256" key="3">
    <source>
        <dbReference type="ARBA" id="ARBA00022432"/>
    </source>
</evidence>
<dbReference type="InterPro" id="IPR046348">
    <property type="entry name" value="SIS_dom_sf"/>
</dbReference>
<evidence type="ECO:0000256" key="6">
    <source>
        <dbReference type="ARBA" id="ARBA00029321"/>
    </source>
</evidence>
<comment type="subcellular location">
    <subcellularLocation>
        <location evidence="7">Cytoplasm</location>
    </subcellularLocation>
</comment>
<evidence type="ECO:0000256" key="5">
    <source>
        <dbReference type="ARBA" id="ARBA00023235"/>
    </source>
</evidence>
<dbReference type="InterPro" id="IPR035476">
    <property type="entry name" value="SIS_PGI_1"/>
</dbReference>
<evidence type="ECO:0000256" key="7">
    <source>
        <dbReference type="HAMAP-Rule" id="MF_00473"/>
    </source>
</evidence>
<dbReference type="Pfam" id="PF00342">
    <property type="entry name" value="PGI"/>
    <property type="match status" value="1"/>
</dbReference>
<keyword evidence="4 7" id="KW-0324">Glycolysis</keyword>
<dbReference type="PANTHER" id="PTHR11469:SF1">
    <property type="entry name" value="GLUCOSE-6-PHOSPHATE ISOMERASE"/>
    <property type="match status" value="1"/>
</dbReference>
<dbReference type="GO" id="GO:0004347">
    <property type="term" value="F:glucose-6-phosphate isomerase activity"/>
    <property type="evidence" value="ECO:0007669"/>
    <property type="project" value="UniProtKB-EC"/>
</dbReference>